<name>G0HT62_HALHT</name>
<gene>
    <name evidence="1" type="ordered locus">HAH_1672</name>
</gene>
<sequence length="40" mass="4225">MGLKGVTGSGKADNARTATNAVSEDYNECLDRSWSELSSC</sequence>
<protein>
    <submittedName>
        <fullName evidence="1">Uncharacterized protein</fullName>
    </submittedName>
</protein>
<accession>G0HT62</accession>
<evidence type="ECO:0000313" key="1">
    <source>
        <dbReference type="EMBL" id="AEM57278.1"/>
    </source>
</evidence>
<dbReference type="KEGG" id="hhi:HAH_1672"/>
<dbReference type="EMBL" id="CP002921">
    <property type="protein sequence ID" value="AEM57278.1"/>
    <property type="molecule type" value="Genomic_DNA"/>
</dbReference>
<reference evidence="1 2" key="1">
    <citation type="journal article" date="2011" name="J. Bacteriol.">
        <title>Complete genome sequence of Haloarcula hispanica, a model haloarchaeon for studying genetics, metabolism, and virus-host interaction.</title>
        <authorList>
            <person name="Liu H."/>
            <person name="Wu Z."/>
            <person name="Li M."/>
            <person name="Zhang F."/>
            <person name="Zheng H."/>
            <person name="Han J."/>
            <person name="Liu J."/>
            <person name="Zhou J."/>
            <person name="Wang S."/>
            <person name="Xiang H."/>
        </authorList>
    </citation>
    <scope>NUCLEOTIDE SEQUENCE [LARGE SCALE GENOMIC DNA]</scope>
    <source>
        <strain evidence="2">ATCC 33960 / DSM 4426 / JCM 8911 / NBRC 102182 / NCIMB 2187 / VKM B-1755</strain>
    </source>
</reference>
<dbReference type="HOGENOM" id="CLU_3282737_0_0_2"/>
<dbReference type="STRING" id="634497.HAH_1672"/>
<dbReference type="AlphaFoldDB" id="G0HT62"/>
<organism evidence="1 2">
    <name type="scientific">Haloarcula hispanica (strain ATCC 33960 / DSM 4426 / JCM 8911 / NBRC 102182 / NCIMB 2187 / VKM B-1755)</name>
    <dbReference type="NCBI Taxonomy" id="634497"/>
    <lineage>
        <taxon>Archaea</taxon>
        <taxon>Methanobacteriati</taxon>
        <taxon>Methanobacteriota</taxon>
        <taxon>Stenosarchaea group</taxon>
        <taxon>Halobacteria</taxon>
        <taxon>Halobacteriales</taxon>
        <taxon>Haloarculaceae</taxon>
        <taxon>Haloarcula</taxon>
    </lineage>
</organism>
<dbReference type="Proteomes" id="UP000005629">
    <property type="component" value="Chromosome I"/>
</dbReference>
<proteinExistence type="predicted"/>
<evidence type="ECO:0000313" key="2">
    <source>
        <dbReference type="Proteomes" id="UP000005629"/>
    </source>
</evidence>